<comment type="caution">
    <text evidence="8">The sequence shown here is derived from an EMBL/GenBank/DDBJ whole genome shotgun (WGS) entry which is preliminary data.</text>
</comment>
<evidence type="ECO:0000256" key="1">
    <source>
        <dbReference type="ARBA" id="ARBA00001913"/>
    </source>
</evidence>
<organism evidence="8 9">
    <name type="scientific">Apiospora saccharicola</name>
    <dbReference type="NCBI Taxonomy" id="335842"/>
    <lineage>
        <taxon>Eukaryota</taxon>
        <taxon>Fungi</taxon>
        <taxon>Dikarya</taxon>
        <taxon>Ascomycota</taxon>
        <taxon>Pezizomycotina</taxon>
        <taxon>Sordariomycetes</taxon>
        <taxon>Xylariomycetidae</taxon>
        <taxon>Amphisphaeriales</taxon>
        <taxon>Apiosporaceae</taxon>
        <taxon>Apiospora</taxon>
    </lineage>
</organism>
<dbReference type="InterPro" id="IPR001382">
    <property type="entry name" value="Glyco_hydro_47"/>
</dbReference>
<evidence type="ECO:0000256" key="7">
    <source>
        <dbReference type="SAM" id="SignalP"/>
    </source>
</evidence>
<dbReference type="Proteomes" id="UP001446871">
    <property type="component" value="Unassembled WGS sequence"/>
</dbReference>
<dbReference type="GO" id="GO:0016787">
    <property type="term" value="F:hydrolase activity"/>
    <property type="evidence" value="ECO:0007669"/>
    <property type="project" value="UniProtKB-KW"/>
</dbReference>
<reference evidence="8 9" key="1">
    <citation type="submission" date="2023-01" db="EMBL/GenBank/DDBJ databases">
        <title>Analysis of 21 Apiospora genomes using comparative genomics revels a genus with tremendous synthesis potential of carbohydrate active enzymes and secondary metabolites.</title>
        <authorList>
            <person name="Sorensen T."/>
        </authorList>
    </citation>
    <scope>NUCLEOTIDE SEQUENCE [LARGE SCALE GENOMIC DNA]</scope>
    <source>
        <strain evidence="8 9">CBS 83171</strain>
    </source>
</reference>
<comment type="similarity">
    <text evidence="3 6">Belongs to the glycosyl hydrolase 47 family.</text>
</comment>
<evidence type="ECO:0000256" key="3">
    <source>
        <dbReference type="ARBA" id="ARBA00007658"/>
    </source>
</evidence>
<name>A0ABR1VK89_9PEZI</name>
<keyword evidence="9" id="KW-1185">Reference proteome</keyword>
<keyword evidence="4 6" id="KW-0378">Hydrolase</keyword>
<dbReference type="Gene3D" id="1.50.10.10">
    <property type="match status" value="1"/>
</dbReference>
<dbReference type="EMBL" id="JAQQWM010000003">
    <property type="protein sequence ID" value="KAK8071650.1"/>
    <property type="molecule type" value="Genomic_DNA"/>
</dbReference>
<evidence type="ECO:0000256" key="6">
    <source>
        <dbReference type="RuleBase" id="RU361193"/>
    </source>
</evidence>
<accession>A0ABR1VK89</accession>
<evidence type="ECO:0000256" key="2">
    <source>
        <dbReference type="ARBA" id="ARBA00004922"/>
    </source>
</evidence>
<dbReference type="InterPro" id="IPR012341">
    <property type="entry name" value="6hp_glycosidase-like_sf"/>
</dbReference>
<evidence type="ECO:0000256" key="4">
    <source>
        <dbReference type="ARBA" id="ARBA00022801"/>
    </source>
</evidence>
<dbReference type="PRINTS" id="PR00747">
    <property type="entry name" value="GLYHDRLASE47"/>
</dbReference>
<gene>
    <name evidence="8" type="ORF">PG996_004998</name>
</gene>
<feature type="chain" id="PRO_5046655366" description="alpha-1,2-Mannosidase" evidence="7">
    <location>
        <begin position="29"/>
        <end position="580"/>
    </location>
</feature>
<dbReference type="PANTHER" id="PTHR11742">
    <property type="entry name" value="MANNOSYL-OLIGOSACCHARIDE ALPHA-1,2-MANNOSIDASE-RELATED"/>
    <property type="match status" value="1"/>
</dbReference>
<evidence type="ECO:0000313" key="9">
    <source>
        <dbReference type="Proteomes" id="UP001446871"/>
    </source>
</evidence>
<evidence type="ECO:0000256" key="5">
    <source>
        <dbReference type="ARBA" id="ARBA00023157"/>
    </source>
</evidence>
<comment type="pathway">
    <text evidence="2">Protein modification; protein glycosylation.</text>
</comment>
<dbReference type="InterPro" id="IPR036026">
    <property type="entry name" value="Seven-hairpin_glycosidases"/>
</dbReference>
<evidence type="ECO:0000313" key="8">
    <source>
        <dbReference type="EMBL" id="KAK8071650.1"/>
    </source>
</evidence>
<dbReference type="SUPFAM" id="SSF48225">
    <property type="entry name" value="Seven-hairpin glycosidases"/>
    <property type="match status" value="1"/>
</dbReference>
<sequence length="580" mass="65329">MAIIRRSRAAPLLALAVTLFLLFGLEWSVPGPPTSYRSAQKKLKPRLHFTPSSFNWTAAEQWFPVESLAPLPTGVPTQLPKVQHEFGTHHPRHDPVTEARRKAVLDAFARSWESYKKFAWLEDELTPVGAEFKNPFGGWAATMVDALDTLWMMDLKEDFYKAAQAVVDIDFSKTEESGVNLFETTIRHLGGLLSAYDLSGEPALLSKARELGDMLYMAFDTPNRMPGFWLTFENAKNGIQKAGTADPSAAPTSMSLEFTRLAQLTGDNKYYDAIDRVRAFLERSQEDSHLPGMWPSQINFASQSVRNVNTFTIGALADSLYEYLPKMFVLLSGREGSKSYEKMYRRSMEIIEERLLFKPMVKRDPTDPPILFAGTVYVHNEAGPHLNGEGQHLSCFAGGMFLLGGKIFGIKEHLKIGEALARGCGWAYGAFPTGVMPEIFSLVKCAPQDECAWDEARWKEEGGDARLPPGFINARDPRYILRPEAIESIFILYRVTGDEKLRDIAWDMFQGIVKSTKTEYAYSAIADVTVQQGETRKDDSMESFWLAETLKYFYLIFSPPDLISLDDYVLNTEAHPLKRT</sequence>
<proteinExistence type="inferred from homology"/>
<dbReference type="EC" id="3.2.1.-" evidence="6"/>
<dbReference type="InterPro" id="IPR050749">
    <property type="entry name" value="Glycosyl_Hydrolase_47"/>
</dbReference>
<protein>
    <recommendedName>
        <fullName evidence="6">alpha-1,2-Mannosidase</fullName>
        <ecNumber evidence="6">3.2.1.-</ecNumber>
    </recommendedName>
</protein>
<dbReference type="Pfam" id="PF01532">
    <property type="entry name" value="Glyco_hydro_47"/>
    <property type="match status" value="1"/>
</dbReference>
<feature type="signal peptide" evidence="7">
    <location>
        <begin position="1"/>
        <end position="28"/>
    </location>
</feature>
<dbReference type="PANTHER" id="PTHR11742:SF89">
    <property type="entry name" value="ALPHA-1,2-MANNOSIDASE"/>
    <property type="match status" value="1"/>
</dbReference>
<keyword evidence="6" id="KW-0326">Glycosidase</keyword>
<keyword evidence="5" id="KW-1015">Disulfide bond</keyword>
<comment type="cofactor">
    <cofactor evidence="1">
        <name>Ca(2+)</name>
        <dbReference type="ChEBI" id="CHEBI:29108"/>
    </cofactor>
</comment>
<keyword evidence="7" id="KW-0732">Signal</keyword>